<keyword evidence="2" id="KW-1185">Reference proteome</keyword>
<gene>
    <name evidence="1" type="ORF">E2C01_082754</name>
</gene>
<dbReference type="Proteomes" id="UP000324222">
    <property type="component" value="Unassembled WGS sequence"/>
</dbReference>
<organism evidence="1 2">
    <name type="scientific">Portunus trituberculatus</name>
    <name type="common">Swimming crab</name>
    <name type="synonym">Neptunus trituberculatus</name>
    <dbReference type="NCBI Taxonomy" id="210409"/>
    <lineage>
        <taxon>Eukaryota</taxon>
        <taxon>Metazoa</taxon>
        <taxon>Ecdysozoa</taxon>
        <taxon>Arthropoda</taxon>
        <taxon>Crustacea</taxon>
        <taxon>Multicrustacea</taxon>
        <taxon>Malacostraca</taxon>
        <taxon>Eumalacostraca</taxon>
        <taxon>Eucarida</taxon>
        <taxon>Decapoda</taxon>
        <taxon>Pleocyemata</taxon>
        <taxon>Brachyura</taxon>
        <taxon>Eubrachyura</taxon>
        <taxon>Portunoidea</taxon>
        <taxon>Portunidae</taxon>
        <taxon>Portuninae</taxon>
        <taxon>Portunus</taxon>
    </lineage>
</organism>
<evidence type="ECO:0000313" key="2">
    <source>
        <dbReference type="Proteomes" id="UP000324222"/>
    </source>
</evidence>
<sequence>MYQLRPRSVRFPGTIITRVTEETGAHLTTRRKSPRCGDRYRSKLRNRNQEKTIDFRANVESEAEDTNMF</sequence>
<comment type="caution">
    <text evidence="1">The sequence shown here is derived from an EMBL/GenBank/DDBJ whole genome shotgun (WGS) entry which is preliminary data.</text>
</comment>
<dbReference type="AlphaFoldDB" id="A0A5B7J5Z9"/>
<name>A0A5B7J5Z9_PORTR</name>
<evidence type="ECO:0000313" key="1">
    <source>
        <dbReference type="EMBL" id="MPC87874.1"/>
    </source>
</evidence>
<protein>
    <submittedName>
        <fullName evidence="1">Uncharacterized protein</fullName>
    </submittedName>
</protein>
<reference evidence="1 2" key="1">
    <citation type="submission" date="2019-05" db="EMBL/GenBank/DDBJ databases">
        <title>Another draft genome of Portunus trituberculatus and its Hox gene families provides insights of decapod evolution.</title>
        <authorList>
            <person name="Jeong J.-H."/>
            <person name="Song I."/>
            <person name="Kim S."/>
            <person name="Choi T."/>
            <person name="Kim D."/>
            <person name="Ryu S."/>
            <person name="Kim W."/>
        </authorList>
    </citation>
    <scope>NUCLEOTIDE SEQUENCE [LARGE SCALE GENOMIC DNA]</scope>
    <source>
        <tissue evidence="1">Muscle</tissue>
    </source>
</reference>
<proteinExistence type="predicted"/>
<dbReference type="EMBL" id="VSRR010075894">
    <property type="protein sequence ID" value="MPC87874.1"/>
    <property type="molecule type" value="Genomic_DNA"/>
</dbReference>
<accession>A0A5B7J5Z9</accession>